<reference evidence="3" key="2">
    <citation type="submission" date="2012-11" db="EMBL/GenBank/DDBJ databases">
        <authorList>
            <person name="Kuo A."/>
            <person name="Curtis B.A."/>
            <person name="Tanifuji G."/>
            <person name="Burki F."/>
            <person name="Gruber A."/>
            <person name="Irimia M."/>
            <person name="Maruyama S."/>
            <person name="Arias M.C."/>
            <person name="Ball S.G."/>
            <person name="Gile G.H."/>
            <person name="Hirakawa Y."/>
            <person name="Hopkins J.F."/>
            <person name="Rensing S.A."/>
            <person name="Schmutz J."/>
            <person name="Symeonidi A."/>
            <person name="Elias M."/>
            <person name="Eveleigh R.J."/>
            <person name="Herman E.K."/>
            <person name="Klute M.J."/>
            <person name="Nakayama T."/>
            <person name="Obornik M."/>
            <person name="Reyes-Prieto A."/>
            <person name="Armbrust E.V."/>
            <person name="Aves S.J."/>
            <person name="Beiko R.G."/>
            <person name="Coutinho P."/>
            <person name="Dacks J.B."/>
            <person name="Durnford D.G."/>
            <person name="Fast N.M."/>
            <person name="Green B.R."/>
            <person name="Grisdale C."/>
            <person name="Hempe F."/>
            <person name="Henrissat B."/>
            <person name="Hoppner M.P."/>
            <person name="Ishida K.-I."/>
            <person name="Kim E."/>
            <person name="Koreny L."/>
            <person name="Kroth P.G."/>
            <person name="Liu Y."/>
            <person name="Malik S.-B."/>
            <person name="Maier U.G."/>
            <person name="McRose D."/>
            <person name="Mock T."/>
            <person name="Neilson J.A."/>
            <person name="Onodera N.T."/>
            <person name="Poole A.M."/>
            <person name="Pritham E.J."/>
            <person name="Richards T.A."/>
            <person name="Rocap G."/>
            <person name="Roy S.W."/>
            <person name="Sarai C."/>
            <person name="Schaack S."/>
            <person name="Shirato S."/>
            <person name="Slamovits C.H."/>
            <person name="Spencer D.F."/>
            <person name="Suzuki S."/>
            <person name="Worden A.Z."/>
            <person name="Zauner S."/>
            <person name="Barry K."/>
            <person name="Bell C."/>
            <person name="Bharti A.K."/>
            <person name="Crow J.A."/>
            <person name="Grimwood J."/>
            <person name="Kramer R."/>
            <person name="Lindquist E."/>
            <person name="Lucas S."/>
            <person name="Salamov A."/>
            <person name="McFadden G.I."/>
            <person name="Lane C.E."/>
            <person name="Keeling P.J."/>
            <person name="Gray M.W."/>
            <person name="Grigoriev I.V."/>
            <person name="Archibald J.M."/>
        </authorList>
    </citation>
    <scope>NUCLEOTIDE SEQUENCE</scope>
    <source>
        <strain evidence="3">CCMP2712</strain>
    </source>
</reference>
<dbReference type="HOGENOM" id="CLU_2138278_0_0_1"/>
<name>L1J721_GUITC</name>
<accession>L1J721</accession>
<evidence type="ECO:0000313" key="2">
    <source>
        <dbReference type="EnsemblProtists" id="EKX43875"/>
    </source>
</evidence>
<evidence type="ECO:0000313" key="1">
    <source>
        <dbReference type="EMBL" id="EKX43875.1"/>
    </source>
</evidence>
<dbReference type="GeneID" id="17300463"/>
<dbReference type="EMBL" id="JH993008">
    <property type="protein sequence ID" value="EKX43875.1"/>
    <property type="molecule type" value="Genomic_DNA"/>
</dbReference>
<dbReference type="KEGG" id="gtt:GUITHDRAFT_153192"/>
<reference evidence="1 3" key="1">
    <citation type="journal article" date="2012" name="Nature">
        <title>Algal genomes reveal evolutionary mosaicism and the fate of nucleomorphs.</title>
        <authorList>
            <consortium name="DOE Joint Genome Institute"/>
            <person name="Curtis B.A."/>
            <person name="Tanifuji G."/>
            <person name="Burki F."/>
            <person name="Gruber A."/>
            <person name="Irimia M."/>
            <person name="Maruyama S."/>
            <person name="Arias M.C."/>
            <person name="Ball S.G."/>
            <person name="Gile G.H."/>
            <person name="Hirakawa Y."/>
            <person name="Hopkins J.F."/>
            <person name="Kuo A."/>
            <person name="Rensing S.A."/>
            <person name="Schmutz J."/>
            <person name="Symeonidi A."/>
            <person name="Elias M."/>
            <person name="Eveleigh R.J."/>
            <person name="Herman E.K."/>
            <person name="Klute M.J."/>
            <person name="Nakayama T."/>
            <person name="Obornik M."/>
            <person name="Reyes-Prieto A."/>
            <person name="Armbrust E.V."/>
            <person name="Aves S.J."/>
            <person name="Beiko R.G."/>
            <person name="Coutinho P."/>
            <person name="Dacks J.B."/>
            <person name="Durnford D.G."/>
            <person name="Fast N.M."/>
            <person name="Green B.R."/>
            <person name="Grisdale C.J."/>
            <person name="Hempel F."/>
            <person name="Henrissat B."/>
            <person name="Hoppner M.P."/>
            <person name="Ishida K."/>
            <person name="Kim E."/>
            <person name="Koreny L."/>
            <person name="Kroth P.G."/>
            <person name="Liu Y."/>
            <person name="Malik S.B."/>
            <person name="Maier U.G."/>
            <person name="McRose D."/>
            <person name="Mock T."/>
            <person name="Neilson J.A."/>
            <person name="Onodera N.T."/>
            <person name="Poole A.M."/>
            <person name="Pritham E.J."/>
            <person name="Richards T.A."/>
            <person name="Rocap G."/>
            <person name="Roy S.W."/>
            <person name="Sarai C."/>
            <person name="Schaack S."/>
            <person name="Shirato S."/>
            <person name="Slamovits C.H."/>
            <person name="Spencer D.F."/>
            <person name="Suzuki S."/>
            <person name="Worden A.Z."/>
            <person name="Zauner S."/>
            <person name="Barry K."/>
            <person name="Bell C."/>
            <person name="Bharti A.K."/>
            <person name="Crow J.A."/>
            <person name="Grimwood J."/>
            <person name="Kramer R."/>
            <person name="Lindquist E."/>
            <person name="Lucas S."/>
            <person name="Salamov A."/>
            <person name="McFadden G.I."/>
            <person name="Lane C.E."/>
            <person name="Keeling P.J."/>
            <person name="Gray M.W."/>
            <person name="Grigoriev I.V."/>
            <person name="Archibald J.M."/>
        </authorList>
    </citation>
    <scope>NUCLEOTIDE SEQUENCE</scope>
    <source>
        <strain evidence="1 3">CCMP2712</strain>
    </source>
</reference>
<proteinExistence type="predicted"/>
<sequence length="113" mass="12323">MASAASAFLAPSPSPSLSLRLPLSQNALVNRSPLKVSMCDANSAGTRADEIRSVLAELLEFRSRIVENSTSLAKKVKAKPKDLNKALEEHPDIIKIDQAREQLEAELKQLTKD</sequence>
<dbReference type="OrthoDB" id="3379at2759"/>
<dbReference type="Proteomes" id="UP000011087">
    <property type="component" value="Unassembled WGS sequence"/>
</dbReference>
<evidence type="ECO:0000313" key="3">
    <source>
        <dbReference type="Proteomes" id="UP000011087"/>
    </source>
</evidence>
<reference evidence="2" key="3">
    <citation type="submission" date="2015-06" db="UniProtKB">
        <authorList>
            <consortium name="EnsemblProtists"/>
        </authorList>
    </citation>
    <scope>IDENTIFICATION</scope>
</reference>
<dbReference type="AlphaFoldDB" id="L1J721"/>
<protein>
    <submittedName>
        <fullName evidence="1 2">Uncharacterized protein</fullName>
    </submittedName>
</protein>
<keyword evidence="3" id="KW-1185">Reference proteome</keyword>
<organism evidence="1">
    <name type="scientific">Guillardia theta (strain CCMP2712)</name>
    <name type="common">Cryptophyte</name>
    <dbReference type="NCBI Taxonomy" id="905079"/>
    <lineage>
        <taxon>Eukaryota</taxon>
        <taxon>Cryptophyceae</taxon>
        <taxon>Pyrenomonadales</taxon>
        <taxon>Geminigeraceae</taxon>
        <taxon>Guillardia</taxon>
    </lineage>
</organism>
<dbReference type="RefSeq" id="XP_005830855.1">
    <property type="nucleotide sequence ID" value="XM_005830798.1"/>
</dbReference>
<dbReference type="EnsemblProtists" id="EKX43875">
    <property type="protein sequence ID" value="EKX43875"/>
    <property type="gene ID" value="GUITHDRAFT_153192"/>
</dbReference>
<dbReference type="PaxDb" id="55529-EKX43875"/>
<gene>
    <name evidence="1" type="ORF">GUITHDRAFT_153192</name>
</gene>